<feature type="domain" description="YrdC-like" evidence="11">
    <location>
        <begin position="235"/>
        <end position="419"/>
    </location>
</feature>
<dbReference type="SUPFAM" id="SSF55821">
    <property type="entry name" value="YrdC/RibB"/>
    <property type="match status" value="1"/>
</dbReference>
<dbReference type="InterPro" id="IPR017945">
    <property type="entry name" value="DHBP_synth_RibB-like_a/b_dom"/>
</dbReference>
<dbReference type="Gene3D" id="3.30.420.360">
    <property type="match status" value="1"/>
</dbReference>
<dbReference type="GO" id="GO:0003998">
    <property type="term" value="F:acylphosphatase activity"/>
    <property type="evidence" value="ECO:0007669"/>
    <property type="project" value="UniProtKB-EC"/>
</dbReference>
<dbReference type="Gene3D" id="3.30.110.120">
    <property type="match status" value="1"/>
</dbReference>
<reference evidence="12" key="1">
    <citation type="submission" date="2022-11" db="EMBL/GenBank/DDBJ databases">
        <title>Marilongibacter aestuarii gen. nov., sp. nov., isolated from tidal flat sediment.</title>
        <authorList>
            <person name="Jiayan W."/>
        </authorList>
    </citation>
    <scope>NUCLEOTIDE SEQUENCE</scope>
    <source>
        <strain evidence="12">Z1-6</strain>
    </source>
</reference>
<gene>
    <name evidence="12" type="primary">hypF</name>
    <name evidence="12" type="ORF">OU798_12205</name>
</gene>
<dbReference type="InterPro" id="IPR006070">
    <property type="entry name" value="Sua5-like_dom"/>
</dbReference>
<dbReference type="Gene3D" id="3.30.420.40">
    <property type="match status" value="1"/>
</dbReference>
<keyword evidence="9" id="KW-0378">Hydrolase</keyword>
<dbReference type="InterPro" id="IPR017968">
    <property type="entry name" value="Acylphosphatase_CS"/>
</dbReference>
<dbReference type="Pfam" id="PF17788">
    <property type="entry name" value="HypF_C"/>
    <property type="match status" value="1"/>
</dbReference>
<dbReference type="InterPro" id="IPR051060">
    <property type="entry name" value="Carbamoyltrans_HypF-like"/>
</dbReference>
<comment type="pathway">
    <text evidence="1">Protein modification; [NiFe] hydrogenase maturation.</text>
</comment>
<proteinExistence type="inferred from homology"/>
<evidence type="ECO:0000256" key="8">
    <source>
        <dbReference type="PIRNR" id="PIRNR006256"/>
    </source>
</evidence>
<dbReference type="GO" id="GO:0016874">
    <property type="term" value="F:ligase activity"/>
    <property type="evidence" value="ECO:0007669"/>
    <property type="project" value="UniProtKB-UniRule"/>
</dbReference>
<accession>A0A9X3J731</accession>
<dbReference type="PIRSF" id="PIRSF006256">
    <property type="entry name" value="CMPcnvr_hdrg_mat"/>
    <property type="match status" value="1"/>
</dbReference>
<dbReference type="GO" id="GO:0008270">
    <property type="term" value="F:zinc ion binding"/>
    <property type="evidence" value="ECO:0007669"/>
    <property type="project" value="UniProtKB-KW"/>
</dbReference>
<comment type="catalytic activity">
    <reaction evidence="7">
        <text>C-terminal L-cysteinyl-[HypE protein] + carbamoyl phosphate + ATP + H2O = C-terminal S-carboxamide-L-cysteinyl-[HypE protein] + AMP + phosphate + diphosphate + H(+)</text>
        <dbReference type="Rhea" id="RHEA:55636"/>
        <dbReference type="Rhea" id="RHEA-COMP:14247"/>
        <dbReference type="Rhea" id="RHEA-COMP:14392"/>
        <dbReference type="ChEBI" id="CHEBI:15377"/>
        <dbReference type="ChEBI" id="CHEBI:15378"/>
        <dbReference type="ChEBI" id="CHEBI:30616"/>
        <dbReference type="ChEBI" id="CHEBI:33019"/>
        <dbReference type="ChEBI" id="CHEBI:43474"/>
        <dbReference type="ChEBI" id="CHEBI:58228"/>
        <dbReference type="ChEBI" id="CHEBI:76913"/>
        <dbReference type="ChEBI" id="CHEBI:139126"/>
        <dbReference type="ChEBI" id="CHEBI:456215"/>
    </reaction>
</comment>
<dbReference type="InterPro" id="IPR036046">
    <property type="entry name" value="Acylphosphatase-like_dom_sf"/>
</dbReference>
<dbReference type="EC" id="6.2.-.-" evidence="8"/>
<dbReference type="EMBL" id="JAPOHD010000027">
    <property type="protein sequence ID" value="MCY1721111.1"/>
    <property type="molecule type" value="Genomic_DNA"/>
</dbReference>
<dbReference type="Pfam" id="PF22521">
    <property type="entry name" value="HypF_C_2"/>
    <property type="match status" value="1"/>
</dbReference>
<feature type="active site" evidence="9">
    <location>
        <position position="71"/>
    </location>
</feature>
<organism evidence="12 13">
    <name type="scientific">Draconibacterium aestuarii</name>
    <dbReference type="NCBI Taxonomy" id="2998507"/>
    <lineage>
        <taxon>Bacteria</taxon>
        <taxon>Pseudomonadati</taxon>
        <taxon>Bacteroidota</taxon>
        <taxon>Bacteroidia</taxon>
        <taxon>Marinilabiliales</taxon>
        <taxon>Prolixibacteraceae</taxon>
        <taxon>Draconibacterium</taxon>
    </lineage>
</organism>
<dbReference type="GO" id="GO:0016743">
    <property type="term" value="F:carboxyl- or carbamoyltransferase activity"/>
    <property type="evidence" value="ECO:0007669"/>
    <property type="project" value="UniProtKB-UniRule"/>
</dbReference>
<evidence type="ECO:0000256" key="4">
    <source>
        <dbReference type="ARBA" id="ARBA00022723"/>
    </source>
</evidence>
<dbReference type="InterPro" id="IPR041440">
    <property type="entry name" value="HypF_C"/>
</dbReference>
<protein>
    <recommendedName>
        <fullName evidence="8">Carbamoyltransferase</fullName>
        <ecNumber evidence="8">6.2.-.-</ecNumber>
    </recommendedName>
</protein>
<feature type="domain" description="Acylphosphatase-like" evidence="10">
    <location>
        <begin position="38"/>
        <end position="124"/>
    </location>
</feature>
<feature type="active site" evidence="9">
    <location>
        <position position="53"/>
    </location>
</feature>
<dbReference type="InterPro" id="IPR055128">
    <property type="entry name" value="HypF_C_2"/>
</dbReference>
<dbReference type="FunFam" id="3.30.420.40:FF:000124">
    <property type="entry name" value="Carbamoyltransferase HypF"/>
    <property type="match status" value="1"/>
</dbReference>
<dbReference type="SUPFAM" id="SSF54975">
    <property type="entry name" value="Acylphosphatase/BLUF domain-like"/>
    <property type="match status" value="1"/>
</dbReference>
<keyword evidence="6" id="KW-0862">Zinc</keyword>
<evidence type="ECO:0000313" key="13">
    <source>
        <dbReference type="Proteomes" id="UP001145087"/>
    </source>
</evidence>
<dbReference type="NCBIfam" id="TIGR00143">
    <property type="entry name" value="hypF"/>
    <property type="match status" value="1"/>
</dbReference>
<keyword evidence="5" id="KW-0863">Zinc-finger</keyword>
<evidence type="ECO:0000313" key="12">
    <source>
        <dbReference type="EMBL" id="MCY1721111.1"/>
    </source>
</evidence>
<keyword evidence="3 12" id="KW-0436">Ligase</keyword>
<sequence length="792" mass="89905">MDYSTIKKGVDIQALKIIYAEWKIINDGLNMSRQATKNVRIKIRGLVQGVGFRPFVYRAAEKNRISGWVKNRQDGLLIEASGKEESLNSFLINLRNNSPAAAQIQNIQVNASKKAHKKGFQIDSSDENPNQREITQIGPDIAVCTECLEDMKTQAYRVNYPFINCTNCGPRFSIIRNLPYDRSKTTMDVFEMCPVCKSEYEDPHNRRFHAQPVACLNCGPHYKIKTKEQETEIQDEVLELTSGMIDEGKIVAIKGIGGFFIACDATNRETVKQLRELKLREGKPFAVMFQDVHSVQNYCYLNTEEKEILTSWRRPIVILKSKKKLPESVSRGIRTVGALLPYMPFHFLLFEKLKTRALIFTSGNFPDEPIVVSNTKAEEELAKICDAVVSYNRRIYNRTDDSVLQVINKKPRLMRRSRGWVPNPVFLDVKVDGILATGAELKNTFCIGKGNQAILSQHIGDLKDFETWSFYEKNIRQFKKMFQVEPELIAADFHLDYLSTKYALESGLPLNRVQHHHAHIASAMAENGLDEKVIGISFDGTGLGDDGNSWGSEFFICDLLEYERRLHFEYIPLPGGDLAVKEPWRMAVSWLYKVFNREFLKFSLPFLKSVSKNDLNRVIKSIDNKINAPLTCGAGRLFDAVSALLELCPHSTFEAEAPMRLENRIARDVDETYSWKISETIEFSEMFIEIISDLLQKINPAVISAKFHNTISEIVVEGADIIRKETGFGIVVLSGGTFQNKYLTERTEQKLRARGFKVFSNCSVPCNDGGISLGQLVVAAKRRSVQPQLQFI</sequence>
<comment type="similarity">
    <text evidence="2 8">Belongs to the carbamoyltransferase HypF family.</text>
</comment>
<dbReference type="Pfam" id="PF07503">
    <property type="entry name" value="zf-HYPF"/>
    <property type="match status" value="2"/>
</dbReference>
<dbReference type="Pfam" id="PF01300">
    <property type="entry name" value="Sua5_yciO_yrdC"/>
    <property type="match status" value="1"/>
</dbReference>
<evidence type="ECO:0000256" key="6">
    <source>
        <dbReference type="ARBA" id="ARBA00022833"/>
    </source>
</evidence>
<dbReference type="PROSITE" id="PS51160">
    <property type="entry name" value="ACYLPHOSPHATASE_3"/>
    <property type="match status" value="1"/>
</dbReference>
<comment type="catalytic activity">
    <reaction evidence="9">
        <text>an acyl phosphate + H2O = a carboxylate + phosphate + H(+)</text>
        <dbReference type="Rhea" id="RHEA:14965"/>
        <dbReference type="ChEBI" id="CHEBI:15377"/>
        <dbReference type="ChEBI" id="CHEBI:15378"/>
        <dbReference type="ChEBI" id="CHEBI:29067"/>
        <dbReference type="ChEBI" id="CHEBI:43474"/>
        <dbReference type="ChEBI" id="CHEBI:59918"/>
        <dbReference type="EC" id="3.6.1.7"/>
    </reaction>
</comment>
<dbReference type="Proteomes" id="UP001145087">
    <property type="component" value="Unassembled WGS sequence"/>
</dbReference>
<evidence type="ECO:0000256" key="9">
    <source>
        <dbReference type="PROSITE-ProRule" id="PRU00520"/>
    </source>
</evidence>
<dbReference type="PROSITE" id="PS00150">
    <property type="entry name" value="ACYLPHOSPHATASE_1"/>
    <property type="match status" value="1"/>
</dbReference>
<comment type="caution">
    <text evidence="12">The sequence shown here is derived from an EMBL/GenBank/DDBJ whole genome shotgun (WGS) entry which is preliminary data.</text>
</comment>
<evidence type="ECO:0000259" key="11">
    <source>
        <dbReference type="PROSITE" id="PS51163"/>
    </source>
</evidence>
<dbReference type="InterPro" id="IPR004421">
    <property type="entry name" value="Carbamoyltransferase_HypF"/>
</dbReference>
<dbReference type="PANTHER" id="PTHR42959">
    <property type="entry name" value="CARBAMOYLTRANSFERASE"/>
    <property type="match status" value="1"/>
</dbReference>
<dbReference type="InterPro" id="IPR011125">
    <property type="entry name" value="Znf_HypF"/>
</dbReference>
<keyword evidence="4" id="KW-0479">Metal-binding</keyword>
<dbReference type="PROSITE" id="PS51163">
    <property type="entry name" value="YRDC"/>
    <property type="match status" value="1"/>
</dbReference>
<keyword evidence="13" id="KW-1185">Reference proteome</keyword>
<evidence type="ECO:0000256" key="1">
    <source>
        <dbReference type="ARBA" id="ARBA00004711"/>
    </source>
</evidence>
<evidence type="ECO:0000256" key="2">
    <source>
        <dbReference type="ARBA" id="ARBA00008097"/>
    </source>
</evidence>
<dbReference type="RefSeq" id="WP_343333445.1">
    <property type="nucleotide sequence ID" value="NZ_JAPOHD010000027.1"/>
</dbReference>
<dbReference type="PANTHER" id="PTHR42959:SF1">
    <property type="entry name" value="CARBAMOYLTRANSFERASE HYPF"/>
    <property type="match status" value="1"/>
</dbReference>
<dbReference type="InterPro" id="IPR001792">
    <property type="entry name" value="Acylphosphatase-like_dom"/>
</dbReference>
<dbReference type="Gene3D" id="3.90.870.50">
    <property type="match status" value="1"/>
</dbReference>
<name>A0A9X3J731_9BACT</name>
<evidence type="ECO:0000256" key="3">
    <source>
        <dbReference type="ARBA" id="ARBA00022598"/>
    </source>
</evidence>
<evidence type="ECO:0000256" key="5">
    <source>
        <dbReference type="ARBA" id="ARBA00022771"/>
    </source>
</evidence>
<dbReference type="AlphaFoldDB" id="A0A9X3J731"/>
<evidence type="ECO:0000256" key="7">
    <source>
        <dbReference type="ARBA" id="ARBA00048220"/>
    </source>
</evidence>
<evidence type="ECO:0000259" key="10">
    <source>
        <dbReference type="PROSITE" id="PS51160"/>
    </source>
</evidence>
<dbReference type="GO" id="GO:0051604">
    <property type="term" value="P:protein maturation"/>
    <property type="evidence" value="ECO:0007669"/>
    <property type="project" value="TreeGrafter"/>
</dbReference>
<dbReference type="Pfam" id="PF00708">
    <property type="entry name" value="Acylphosphatase"/>
    <property type="match status" value="1"/>
</dbReference>
<dbReference type="GO" id="GO:0003725">
    <property type="term" value="F:double-stranded RNA binding"/>
    <property type="evidence" value="ECO:0007669"/>
    <property type="project" value="InterPro"/>
</dbReference>